<comment type="caution">
    <text evidence="8">The sequence shown here is derived from an EMBL/GenBank/DDBJ whole genome shotgun (WGS) entry which is preliminary data.</text>
</comment>
<proteinExistence type="inferred from homology"/>
<dbReference type="EMBL" id="JACGLT010000011">
    <property type="protein sequence ID" value="MBA6153845.1"/>
    <property type="molecule type" value="Genomic_DNA"/>
</dbReference>
<comment type="subcellular location">
    <subcellularLocation>
        <location evidence="1">Cell outer membrane</location>
    </subcellularLocation>
</comment>
<dbReference type="RefSeq" id="WP_182206129.1">
    <property type="nucleotide sequence ID" value="NZ_JACGLT010000011.1"/>
</dbReference>
<dbReference type="Proteomes" id="UP000541857">
    <property type="component" value="Unassembled WGS sequence"/>
</dbReference>
<evidence type="ECO:0000313" key="9">
    <source>
        <dbReference type="Proteomes" id="UP000541857"/>
    </source>
</evidence>
<evidence type="ECO:0000259" key="6">
    <source>
        <dbReference type="Pfam" id="PF07980"/>
    </source>
</evidence>
<dbReference type="Gene3D" id="1.25.40.390">
    <property type="match status" value="1"/>
</dbReference>
<reference evidence="8 9" key="1">
    <citation type="submission" date="2020-07" db="EMBL/GenBank/DDBJ databases">
        <title>Bacterium isolated from marine sediment.</title>
        <authorList>
            <person name="Shang D."/>
        </authorList>
    </citation>
    <scope>NUCLEOTIDE SEQUENCE [LARGE SCALE GENOMIC DNA]</scope>
    <source>
        <strain evidence="8 9">F6074</strain>
    </source>
</reference>
<keyword evidence="9" id="KW-1185">Reference proteome</keyword>
<evidence type="ECO:0000256" key="5">
    <source>
        <dbReference type="ARBA" id="ARBA00023237"/>
    </source>
</evidence>
<dbReference type="GO" id="GO:0009279">
    <property type="term" value="C:cell outer membrane"/>
    <property type="evidence" value="ECO:0007669"/>
    <property type="project" value="UniProtKB-SubCell"/>
</dbReference>
<organism evidence="8 9">
    <name type="scientific">Gelidibacter maritimus</name>
    <dbReference type="NCBI Taxonomy" id="2761487"/>
    <lineage>
        <taxon>Bacteria</taxon>
        <taxon>Pseudomonadati</taxon>
        <taxon>Bacteroidota</taxon>
        <taxon>Flavobacteriia</taxon>
        <taxon>Flavobacteriales</taxon>
        <taxon>Flavobacteriaceae</taxon>
        <taxon>Gelidibacter</taxon>
    </lineage>
</organism>
<evidence type="ECO:0000256" key="2">
    <source>
        <dbReference type="ARBA" id="ARBA00006275"/>
    </source>
</evidence>
<dbReference type="InterPro" id="IPR033985">
    <property type="entry name" value="SusD-like_N"/>
</dbReference>
<feature type="domain" description="SusD-like N-terminal" evidence="7">
    <location>
        <begin position="93"/>
        <end position="219"/>
    </location>
</feature>
<evidence type="ECO:0000256" key="4">
    <source>
        <dbReference type="ARBA" id="ARBA00023136"/>
    </source>
</evidence>
<gene>
    <name evidence="8" type="ORF">H3Z82_14015</name>
</gene>
<name>A0A7W2M6Z8_9FLAO</name>
<dbReference type="Pfam" id="PF14322">
    <property type="entry name" value="SusD-like_3"/>
    <property type="match status" value="1"/>
</dbReference>
<evidence type="ECO:0000256" key="1">
    <source>
        <dbReference type="ARBA" id="ARBA00004442"/>
    </source>
</evidence>
<accession>A0A7W2M6Z8</accession>
<keyword evidence="3" id="KW-0732">Signal</keyword>
<dbReference type="SUPFAM" id="SSF48452">
    <property type="entry name" value="TPR-like"/>
    <property type="match status" value="1"/>
</dbReference>
<keyword evidence="4" id="KW-0472">Membrane</keyword>
<dbReference type="InterPro" id="IPR011990">
    <property type="entry name" value="TPR-like_helical_dom_sf"/>
</dbReference>
<evidence type="ECO:0000313" key="8">
    <source>
        <dbReference type="EMBL" id="MBA6153845.1"/>
    </source>
</evidence>
<feature type="domain" description="RagB/SusD" evidence="6">
    <location>
        <begin position="316"/>
        <end position="436"/>
    </location>
</feature>
<dbReference type="AlphaFoldDB" id="A0A7W2M6Z8"/>
<keyword evidence="5" id="KW-0998">Cell outer membrane</keyword>
<evidence type="ECO:0000259" key="7">
    <source>
        <dbReference type="Pfam" id="PF14322"/>
    </source>
</evidence>
<protein>
    <submittedName>
        <fullName evidence="8">RagB/SusD family nutrient uptake outer membrane protein</fullName>
    </submittedName>
</protein>
<dbReference type="Pfam" id="PF07980">
    <property type="entry name" value="SusD_RagB"/>
    <property type="match status" value="1"/>
</dbReference>
<comment type="similarity">
    <text evidence="2">Belongs to the SusD family.</text>
</comment>
<dbReference type="InterPro" id="IPR012944">
    <property type="entry name" value="SusD_RagB_dom"/>
</dbReference>
<evidence type="ECO:0000256" key="3">
    <source>
        <dbReference type="ARBA" id="ARBA00022729"/>
    </source>
</evidence>
<sequence length="452" mass="51818">MKKYFILLISTVLVYNCESFTDINLPDNQLTGKVVFEDVQTADAALTHVYTLLFSETLVTGNQRGIGVLMGAYGDEQTYHTTEGFAQGVFFLNQVAPNDNTIMTLWDKSYHAIYALNAIIEGVEKSNITETDKNKLLGEAYFTRAYIHYFLYGLFDEIPYITSTDYELNSKTGKLKPGELIDALQNDLERAAQFLKNVPQHVLKGRPSIDAVKVLQARTALLQQDWDSVIRLTSEIIDSNHYSLETDLNLVFLKESTETIWQLMAKAGNNAMEGASYIFTKIPPVQSMSESLYNSFEISDLRKTHWTKTLSNETQSFTHSFKYKYNQPTGTSMEYSVQLRLAEVYLMRAEAYIQSGQTDMGLDDINMIRQRAGLENRMTASEQTVLQYLIEERQHELFSEHGHRFFDLKRWDKLDEVLSNVKPNWQTAYKNLPLPEKELLLNPNLNPQNNGY</sequence>